<dbReference type="PANTHER" id="PTHR30055:SF234">
    <property type="entry name" value="HTH-TYPE TRANSCRIPTIONAL REGULATOR BETI"/>
    <property type="match status" value="1"/>
</dbReference>
<dbReference type="EMBL" id="MWQN01000002">
    <property type="protein sequence ID" value="OPC79162.1"/>
    <property type="molecule type" value="Genomic_DNA"/>
</dbReference>
<dbReference type="InterPro" id="IPR041347">
    <property type="entry name" value="MftR_C"/>
</dbReference>
<keyword evidence="3" id="KW-0804">Transcription</keyword>
<dbReference type="OrthoDB" id="8688418at2"/>
<dbReference type="InterPro" id="IPR001647">
    <property type="entry name" value="HTH_TetR"/>
</dbReference>
<dbReference type="GO" id="GO:0003700">
    <property type="term" value="F:DNA-binding transcription factor activity"/>
    <property type="evidence" value="ECO:0007669"/>
    <property type="project" value="TreeGrafter"/>
</dbReference>
<evidence type="ECO:0000313" key="6">
    <source>
        <dbReference type="EMBL" id="OPC79162.1"/>
    </source>
</evidence>
<evidence type="ECO:0000259" key="5">
    <source>
        <dbReference type="PROSITE" id="PS50977"/>
    </source>
</evidence>
<evidence type="ECO:0000313" key="7">
    <source>
        <dbReference type="Proteomes" id="UP000190037"/>
    </source>
</evidence>
<dbReference type="AlphaFoldDB" id="A0A1T3NR44"/>
<sequence>MTSSSPAAPTVGIRERKKARTRAAIQGAALRLFDERGYDATTVEQIAEAAEVAPSTVFRYFATKEDLVLSDAYDPVFLESLRSRPAELPPIPTLRAALRETMAALTADELAEARRRTVLMLSVPTLRGLSFANFVEVMRTVTALLAERAGRGADDPAIRTLTGAAFGIMLDTMVRWADEPDLDPIATLDDALARLEAGLPL</sequence>
<proteinExistence type="predicted"/>
<keyword evidence="1" id="KW-0805">Transcription regulation</keyword>
<dbReference type="RefSeq" id="WP_078980379.1">
    <property type="nucleotide sequence ID" value="NZ_MWQN01000002.1"/>
</dbReference>
<evidence type="ECO:0000256" key="4">
    <source>
        <dbReference type="PROSITE-ProRule" id="PRU00335"/>
    </source>
</evidence>
<dbReference type="PROSITE" id="PS50977">
    <property type="entry name" value="HTH_TETR_2"/>
    <property type="match status" value="1"/>
</dbReference>
<dbReference type="GO" id="GO:0000976">
    <property type="term" value="F:transcription cis-regulatory region binding"/>
    <property type="evidence" value="ECO:0007669"/>
    <property type="project" value="TreeGrafter"/>
</dbReference>
<reference evidence="6 7" key="1">
    <citation type="submission" date="2017-03" db="EMBL/GenBank/DDBJ databases">
        <title>Draft genome sequence of Streptomyces scabrisporus NF3, endophyte isolated from Amphipterygium adstringens.</title>
        <authorList>
            <person name="Vazquez M."/>
            <person name="Ceapa C.D."/>
            <person name="Rodriguez Luna D."/>
            <person name="Sanchez Esquivel S."/>
        </authorList>
    </citation>
    <scope>NUCLEOTIDE SEQUENCE [LARGE SCALE GENOMIC DNA]</scope>
    <source>
        <strain evidence="6 7">NF3</strain>
    </source>
</reference>
<evidence type="ECO:0000256" key="2">
    <source>
        <dbReference type="ARBA" id="ARBA00023125"/>
    </source>
</evidence>
<dbReference type="PANTHER" id="PTHR30055">
    <property type="entry name" value="HTH-TYPE TRANSCRIPTIONAL REGULATOR RUTR"/>
    <property type="match status" value="1"/>
</dbReference>
<feature type="domain" description="HTH tetR-type" evidence="5">
    <location>
        <begin position="19"/>
        <end position="79"/>
    </location>
</feature>
<organism evidence="6 7">
    <name type="scientific">Embleya scabrispora</name>
    <dbReference type="NCBI Taxonomy" id="159449"/>
    <lineage>
        <taxon>Bacteria</taxon>
        <taxon>Bacillati</taxon>
        <taxon>Actinomycetota</taxon>
        <taxon>Actinomycetes</taxon>
        <taxon>Kitasatosporales</taxon>
        <taxon>Streptomycetaceae</taxon>
        <taxon>Embleya</taxon>
    </lineage>
</organism>
<protein>
    <recommendedName>
        <fullName evidence="5">HTH tetR-type domain-containing protein</fullName>
    </recommendedName>
</protein>
<dbReference type="PRINTS" id="PR00455">
    <property type="entry name" value="HTHTETR"/>
</dbReference>
<keyword evidence="2 4" id="KW-0238">DNA-binding</keyword>
<dbReference type="Gene3D" id="1.10.10.60">
    <property type="entry name" value="Homeodomain-like"/>
    <property type="match status" value="1"/>
</dbReference>
<gene>
    <name evidence="6" type="ORF">B4N89_34360</name>
</gene>
<evidence type="ECO:0000256" key="3">
    <source>
        <dbReference type="ARBA" id="ARBA00023163"/>
    </source>
</evidence>
<dbReference type="Pfam" id="PF17754">
    <property type="entry name" value="TetR_C_14"/>
    <property type="match status" value="1"/>
</dbReference>
<accession>A0A1T3NR44</accession>
<dbReference type="Proteomes" id="UP000190037">
    <property type="component" value="Unassembled WGS sequence"/>
</dbReference>
<dbReference type="InterPro" id="IPR009057">
    <property type="entry name" value="Homeodomain-like_sf"/>
</dbReference>
<name>A0A1T3NR44_9ACTN</name>
<dbReference type="Pfam" id="PF00440">
    <property type="entry name" value="TetR_N"/>
    <property type="match status" value="1"/>
</dbReference>
<dbReference type="InterPro" id="IPR050109">
    <property type="entry name" value="HTH-type_TetR-like_transc_reg"/>
</dbReference>
<dbReference type="SUPFAM" id="SSF46689">
    <property type="entry name" value="Homeodomain-like"/>
    <property type="match status" value="1"/>
</dbReference>
<feature type="DNA-binding region" description="H-T-H motif" evidence="4">
    <location>
        <begin position="42"/>
        <end position="61"/>
    </location>
</feature>
<evidence type="ECO:0000256" key="1">
    <source>
        <dbReference type="ARBA" id="ARBA00023015"/>
    </source>
</evidence>
<dbReference type="Gene3D" id="1.10.357.10">
    <property type="entry name" value="Tetracycline Repressor, domain 2"/>
    <property type="match status" value="1"/>
</dbReference>
<keyword evidence="7" id="KW-1185">Reference proteome</keyword>
<dbReference type="STRING" id="159449.B4N89_34360"/>
<comment type="caution">
    <text evidence="6">The sequence shown here is derived from an EMBL/GenBank/DDBJ whole genome shotgun (WGS) entry which is preliminary data.</text>
</comment>